<comment type="caution">
    <text evidence="1">The sequence shown here is derived from an EMBL/GenBank/DDBJ whole genome shotgun (WGS) entry which is preliminary data.</text>
</comment>
<proteinExistence type="predicted"/>
<dbReference type="EMBL" id="SSFD01000228">
    <property type="protein sequence ID" value="TXH82925.1"/>
    <property type="molecule type" value="Genomic_DNA"/>
</dbReference>
<evidence type="ECO:0000313" key="2">
    <source>
        <dbReference type="Proteomes" id="UP000321192"/>
    </source>
</evidence>
<sequence length="125" mass="13268">MTDPLQAFLQTNGLASAPFAPGSRYHGLPTAEHTRPDGSVVAFVKRRFVPPPASFALIQEHEVVAGDRLDNLAAHYLGDPLLFWRLCDANGAMRPDELTAEPGRRLRITLPAGVPGLAGDGGDAG</sequence>
<accession>A0A5C7SJ48</accession>
<dbReference type="RefSeq" id="WP_276659558.1">
    <property type="nucleotide sequence ID" value="NZ_SSFD01000228.1"/>
</dbReference>
<reference evidence="1 2" key="1">
    <citation type="submission" date="2018-09" db="EMBL/GenBank/DDBJ databases">
        <title>Metagenome Assembled Genomes from an Advanced Water Purification Facility.</title>
        <authorList>
            <person name="Stamps B.W."/>
            <person name="Spear J.R."/>
        </authorList>
    </citation>
    <scope>NUCLEOTIDE SEQUENCE [LARGE SCALE GENOMIC DNA]</scope>
    <source>
        <strain evidence="1">Bin_27_1</strain>
    </source>
</reference>
<gene>
    <name evidence="1" type="ORF">E6Q80_14360</name>
</gene>
<protein>
    <submittedName>
        <fullName evidence="1">LysM domain-containing protein</fullName>
    </submittedName>
</protein>
<dbReference type="AlphaFoldDB" id="A0A5C7SJ48"/>
<evidence type="ECO:0000313" key="1">
    <source>
        <dbReference type="EMBL" id="TXH82925.1"/>
    </source>
</evidence>
<name>A0A5C7SJ48_THASP</name>
<dbReference type="Proteomes" id="UP000321192">
    <property type="component" value="Unassembled WGS sequence"/>
</dbReference>
<organism evidence="1 2">
    <name type="scientific">Thauera aminoaromatica</name>
    <dbReference type="NCBI Taxonomy" id="164330"/>
    <lineage>
        <taxon>Bacteria</taxon>
        <taxon>Pseudomonadati</taxon>
        <taxon>Pseudomonadota</taxon>
        <taxon>Betaproteobacteria</taxon>
        <taxon>Rhodocyclales</taxon>
        <taxon>Zoogloeaceae</taxon>
        <taxon>Thauera</taxon>
    </lineage>
</organism>